<name>A0A9D1LR05_9FIRM</name>
<reference evidence="1" key="1">
    <citation type="submission" date="2020-10" db="EMBL/GenBank/DDBJ databases">
        <authorList>
            <person name="Gilroy R."/>
        </authorList>
    </citation>
    <scope>NUCLEOTIDE SEQUENCE</scope>
    <source>
        <strain evidence="1">ChiSxjej2B14-8506</strain>
    </source>
</reference>
<proteinExistence type="predicted"/>
<dbReference type="EMBL" id="DVNK01000027">
    <property type="protein sequence ID" value="HIU46406.1"/>
    <property type="molecule type" value="Genomic_DNA"/>
</dbReference>
<dbReference type="PANTHER" id="PTHR36848">
    <property type="entry name" value="DNA-BINDING PROTEIN (PUTATIVE SECRETED PROTEIN)-RELATED"/>
    <property type="match status" value="1"/>
</dbReference>
<dbReference type="Proteomes" id="UP000824123">
    <property type="component" value="Unassembled WGS sequence"/>
</dbReference>
<dbReference type="AlphaFoldDB" id="A0A9D1LR05"/>
<gene>
    <name evidence="1" type="ORF">IAC59_04030</name>
</gene>
<evidence type="ECO:0008006" key="3">
    <source>
        <dbReference type="Google" id="ProtNLM"/>
    </source>
</evidence>
<accession>A0A9D1LR05</accession>
<dbReference type="InterPro" id="IPR053161">
    <property type="entry name" value="Ulvan_degrading_GH"/>
</dbReference>
<organism evidence="1 2">
    <name type="scientific">Candidatus Fimadaptatus faecigallinarum</name>
    <dbReference type="NCBI Taxonomy" id="2840814"/>
    <lineage>
        <taxon>Bacteria</taxon>
        <taxon>Bacillati</taxon>
        <taxon>Bacillota</taxon>
        <taxon>Clostridia</taxon>
        <taxon>Eubacteriales</taxon>
        <taxon>Candidatus Fimadaptatus</taxon>
    </lineage>
</organism>
<dbReference type="InterPro" id="IPR029062">
    <property type="entry name" value="Class_I_gatase-like"/>
</dbReference>
<dbReference type="CDD" id="cd03143">
    <property type="entry name" value="A4_beta-galactosidase_middle_domain"/>
    <property type="match status" value="1"/>
</dbReference>
<protein>
    <recommendedName>
        <fullName evidence="3">Glycoside hydrolase</fullName>
    </recommendedName>
</protein>
<evidence type="ECO:0000313" key="2">
    <source>
        <dbReference type="Proteomes" id="UP000824123"/>
    </source>
</evidence>
<sequence length="1029" mass="117074">MFYPKSKTKKLDIKLFENPTSEYRGTPFWAWNCKLDKDELLWQIDVLKEMGFGGFHMHSRSGMATPYLTDEFMDLVKACRDRAARNKMLCYLYDEDRWPSGAAGGLVTRDKRYRARYLLMTPTPYTGHSAHAHIDGDAVSARAENGELLARYEVTLDHGYLKDYRRLADGEPDGQNTWYAYLETMVEAPWYNNQTYLNTLDKPSVERFVEVTHEAYLKAVGDSFGGVVPSIFTDEPQFTRKQTLSFADAREDVTLPFTHDLPDTFRAAYGEELLDHLPELLWDLPDGKVSLIRYHYHDHIAERFASAFADTVGAWCQAHGIMLTGHMMEEPTLRSQTAALGDCMRSYRSFQLPGIDMLCDRREFTTAKQAQSAAHQYGCPGVLSELYGVTNWDYDFRGHKSQGDWQAALGVTVRVPHLSWVSMGGEAKRDYPASINYQSPWYREYPYVENYFARVNTAMTRGKPIVGVGVVHPVESYWLHWGPNEQTAAVRDEMDRHFTDLAEWLITGSIDFDYISESLLPGQCAKGSKPLKVGKMQYSTVIVPDMETIRSSTLDRLEAFVRGGGRLIFAGRVPWLVDAIPSDRALKLSRRAQVIPLSRNSVLEALADVREIDIRLENGARSEDLVTQYRQDGAERWLFIAHAFNPVNPDATRRHQLTVRIKGEFYARQFDALDGQVKPLECSRADGVTTVKFDMDAYDSMLINLTQTDEIGRVFECEVGGDMCMHRLPGSALVELDEPNVLMLDMAEFKLDDGQWQPREELLRIDDAARTAWNMPLRGKNYAQPWVDAGKVFDDGQHTLYLRFAIDSEVVVSEPELAMEEAQNARVTLDGVPVELKDNGWFVDKAIRRYRLPAFGSGRHELELAIDFKRGGNLEWCYLLGDFGVKLKGDCGVLTAPVKELGMGDWANQGLPFYAGSLTYYFDVEARQDGITLRVPQYRGAVLEITLDGQRQGLIAYAPYVLHMDAQPGRHKLGIKVYGNRVNAFGPMHNCDRTWPYYGPQSWHTTGVQWSYSYRLWPMGLLVEPWVIV</sequence>
<reference evidence="1" key="2">
    <citation type="journal article" date="2021" name="PeerJ">
        <title>Extensive microbial diversity within the chicken gut microbiome revealed by metagenomics and culture.</title>
        <authorList>
            <person name="Gilroy R."/>
            <person name="Ravi A."/>
            <person name="Getino M."/>
            <person name="Pursley I."/>
            <person name="Horton D.L."/>
            <person name="Alikhan N.F."/>
            <person name="Baker D."/>
            <person name="Gharbi K."/>
            <person name="Hall N."/>
            <person name="Watson M."/>
            <person name="Adriaenssens E.M."/>
            <person name="Foster-Nyarko E."/>
            <person name="Jarju S."/>
            <person name="Secka A."/>
            <person name="Antonio M."/>
            <person name="Oren A."/>
            <person name="Chaudhuri R.R."/>
            <person name="La Ragione R."/>
            <person name="Hildebrand F."/>
            <person name="Pallen M.J."/>
        </authorList>
    </citation>
    <scope>NUCLEOTIDE SEQUENCE</scope>
    <source>
        <strain evidence="1">ChiSxjej2B14-8506</strain>
    </source>
</reference>
<dbReference type="Gene3D" id="3.40.50.880">
    <property type="match status" value="1"/>
</dbReference>
<dbReference type="PANTHER" id="PTHR36848:SF2">
    <property type="entry name" value="SECRETED PROTEIN"/>
    <property type="match status" value="1"/>
</dbReference>
<evidence type="ECO:0000313" key="1">
    <source>
        <dbReference type="EMBL" id="HIU46406.1"/>
    </source>
</evidence>
<comment type="caution">
    <text evidence="1">The sequence shown here is derived from an EMBL/GenBank/DDBJ whole genome shotgun (WGS) entry which is preliminary data.</text>
</comment>